<dbReference type="GO" id="GO:0003677">
    <property type="term" value="F:DNA binding"/>
    <property type="evidence" value="ECO:0007669"/>
    <property type="project" value="InterPro"/>
</dbReference>
<dbReference type="InterPro" id="IPR003346">
    <property type="entry name" value="Transposase_20"/>
</dbReference>
<feature type="domain" description="Transposase IS116/IS110/IS902 C-terminal" evidence="3">
    <location>
        <begin position="193"/>
        <end position="275"/>
    </location>
</feature>
<evidence type="ECO:0000259" key="3">
    <source>
        <dbReference type="Pfam" id="PF02371"/>
    </source>
</evidence>
<dbReference type="EMBL" id="CP036317">
    <property type="protein sequence ID" value="QDV18254.1"/>
    <property type="molecule type" value="Genomic_DNA"/>
</dbReference>
<dbReference type="EMBL" id="CP036317">
    <property type="protein sequence ID" value="QDV19083.1"/>
    <property type="molecule type" value="Genomic_DNA"/>
</dbReference>
<dbReference type="InterPro" id="IPR047650">
    <property type="entry name" value="Transpos_IS110"/>
</dbReference>
<dbReference type="PANTHER" id="PTHR33055">
    <property type="entry name" value="TRANSPOSASE FOR INSERTION SEQUENCE ELEMENT IS1111A"/>
    <property type="match status" value="1"/>
</dbReference>
<proteinExistence type="predicted"/>
<dbReference type="Pfam" id="PF02371">
    <property type="entry name" value="Transposase_20"/>
    <property type="match status" value="1"/>
</dbReference>
<dbReference type="InterPro" id="IPR002525">
    <property type="entry name" value="Transp_IS110-like_N"/>
</dbReference>
<evidence type="ECO:0000313" key="5">
    <source>
        <dbReference type="EMBL" id="QDV18254.1"/>
    </source>
</evidence>
<dbReference type="GO" id="GO:0004803">
    <property type="term" value="F:transposase activity"/>
    <property type="evidence" value="ECO:0007669"/>
    <property type="project" value="InterPro"/>
</dbReference>
<evidence type="ECO:0000313" key="7">
    <source>
        <dbReference type="Proteomes" id="UP000320839"/>
    </source>
</evidence>
<dbReference type="GO" id="GO:0006313">
    <property type="term" value="P:DNA transposition"/>
    <property type="evidence" value="ECO:0007669"/>
    <property type="project" value="InterPro"/>
</dbReference>
<sequence length="317" mass="36010">MKDSSSISLTGIDVSKDTLDVYFTKNGRQQKIDYRNESLKLLARQIIKLKATVVMEATGGYEKKLVRYLQDQGIACAVVNPKQVRDFARACGKLEKNDAIDARIIAAFGQAIQPRTTERIDKNREKLKVLTTRREQVQSMINQESNRRQQVEDRQMRAFIQRAIQLYESQLKELDSEMLKIIEADQTMKQKSKILLSAKGVGPTVTANLIAGLPELGQLNRQQIAKLVGLAPLVRDSGKFKGQRRTCAGRGHIRRVLYMAALVATRWNSRIRAFYLSLLERGKPKKLALTACMRKLLTILNSMVKNNQTWEQNLYSA</sequence>
<gene>
    <name evidence="4" type="ORF">Pan153_15130</name>
    <name evidence="5" type="ORF">Pan153_29110</name>
    <name evidence="6" type="ORF">Pan153_37460</name>
</gene>
<evidence type="ECO:0000313" key="4">
    <source>
        <dbReference type="EMBL" id="QDV16879.1"/>
    </source>
</evidence>
<dbReference type="Pfam" id="PF01548">
    <property type="entry name" value="DEDD_Tnp_IS110"/>
    <property type="match status" value="1"/>
</dbReference>
<dbReference type="EMBL" id="CP036317">
    <property type="protein sequence ID" value="QDV16879.1"/>
    <property type="molecule type" value="Genomic_DNA"/>
</dbReference>
<dbReference type="RefSeq" id="WP_145454716.1">
    <property type="nucleotide sequence ID" value="NZ_CP036317.1"/>
</dbReference>
<feature type="domain" description="Transposase IS110-like N-terminal" evidence="2">
    <location>
        <begin position="11"/>
        <end position="150"/>
    </location>
</feature>
<dbReference type="NCBIfam" id="NF033542">
    <property type="entry name" value="transpos_IS110"/>
    <property type="match status" value="1"/>
</dbReference>
<evidence type="ECO:0000259" key="2">
    <source>
        <dbReference type="Pfam" id="PF01548"/>
    </source>
</evidence>
<dbReference type="PANTHER" id="PTHR33055:SF13">
    <property type="entry name" value="TRANSPOSASE"/>
    <property type="match status" value="1"/>
</dbReference>
<reference evidence="5 7" key="1">
    <citation type="submission" date="2019-02" db="EMBL/GenBank/DDBJ databases">
        <title>Deep-cultivation of Planctomycetes and their phenomic and genomic characterization uncovers novel biology.</title>
        <authorList>
            <person name="Wiegand S."/>
            <person name="Jogler M."/>
            <person name="Boedeker C."/>
            <person name="Pinto D."/>
            <person name="Vollmers J."/>
            <person name="Rivas-Marin E."/>
            <person name="Kohn T."/>
            <person name="Peeters S.H."/>
            <person name="Heuer A."/>
            <person name="Rast P."/>
            <person name="Oberbeckmann S."/>
            <person name="Bunk B."/>
            <person name="Jeske O."/>
            <person name="Meyerdierks A."/>
            <person name="Storesund J.E."/>
            <person name="Kallscheuer N."/>
            <person name="Luecker S."/>
            <person name="Lage O.M."/>
            <person name="Pohl T."/>
            <person name="Merkel B.J."/>
            <person name="Hornburger P."/>
            <person name="Mueller R.-W."/>
            <person name="Bruemmer F."/>
            <person name="Labrenz M."/>
            <person name="Spormann A.M."/>
            <person name="Op den Camp H."/>
            <person name="Overmann J."/>
            <person name="Amann R."/>
            <person name="Jetten M.S.M."/>
            <person name="Mascher T."/>
            <person name="Medema M.H."/>
            <person name="Devos D.P."/>
            <person name="Kaster A.-K."/>
            <person name="Ovreas L."/>
            <person name="Rohde M."/>
            <person name="Galperin M.Y."/>
            <person name="Jogler C."/>
        </authorList>
    </citation>
    <scope>NUCLEOTIDE SEQUENCE [LARGE SCALE GENOMIC DNA]</scope>
    <source>
        <strain evidence="5 7">Pan153</strain>
    </source>
</reference>
<dbReference type="Proteomes" id="UP000320839">
    <property type="component" value="Chromosome"/>
</dbReference>
<accession>A0A518FPH4</accession>
<protein>
    <submittedName>
        <fullName evidence="5">Transposase</fullName>
    </submittedName>
</protein>
<feature type="coiled-coil region" evidence="1">
    <location>
        <begin position="134"/>
        <end position="184"/>
    </location>
</feature>
<dbReference type="OrthoDB" id="263899at2"/>
<organism evidence="5 7">
    <name type="scientific">Gimesia panareensis</name>
    <dbReference type="NCBI Taxonomy" id="2527978"/>
    <lineage>
        <taxon>Bacteria</taxon>
        <taxon>Pseudomonadati</taxon>
        <taxon>Planctomycetota</taxon>
        <taxon>Planctomycetia</taxon>
        <taxon>Planctomycetales</taxon>
        <taxon>Planctomycetaceae</taxon>
        <taxon>Gimesia</taxon>
    </lineage>
</organism>
<name>A0A518FPH4_9PLAN</name>
<dbReference type="AlphaFoldDB" id="A0A518FPH4"/>
<evidence type="ECO:0000256" key="1">
    <source>
        <dbReference type="SAM" id="Coils"/>
    </source>
</evidence>
<keyword evidence="1" id="KW-0175">Coiled coil</keyword>
<evidence type="ECO:0000313" key="6">
    <source>
        <dbReference type="EMBL" id="QDV19083.1"/>
    </source>
</evidence>